<gene>
    <name evidence="4" type="ORF">GCM10020369_36370</name>
</gene>
<dbReference type="CDD" id="cd01949">
    <property type="entry name" value="GGDEF"/>
    <property type="match status" value="1"/>
</dbReference>
<feature type="transmembrane region" description="Helical" evidence="2">
    <location>
        <begin position="91"/>
        <end position="109"/>
    </location>
</feature>
<keyword evidence="2" id="KW-0472">Membrane</keyword>
<reference evidence="5" key="1">
    <citation type="journal article" date="2019" name="Int. J. Syst. Evol. Microbiol.">
        <title>The Global Catalogue of Microorganisms (GCM) 10K type strain sequencing project: providing services to taxonomists for standard genome sequencing and annotation.</title>
        <authorList>
            <consortium name="The Broad Institute Genomics Platform"/>
            <consortium name="The Broad Institute Genome Sequencing Center for Infectious Disease"/>
            <person name="Wu L."/>
            <person name="Ma J."/>
        </authorList>
    </citation>
    <scope>NUCLEOTIDE SEQUENCE [LARGE SCALE GENOMIC DNA]</scope>
    <source>
        <strain evidence="5">JCM 9458</strain>
    </source>
</reference>
<dbReference type="Proteomes" id="UP001501676">
    <property type="component" value="Unassembled WGS sequence"/>
</dbReference>
<dbReference type="EMBL" id="BAAAYN010000023">
    <property type="protein sequence ID" value="GAA3388796.1"/>
    <property type="molecule type" value="Genomic_DNA"/>
</dbReference>
<dbReference type="InterPro" id="IPR043128">
    <property type="entry name" value="Rev_trsase/Diguanyl_cyclase"/>
</dbReference>
<feature type="transmembrane region" description="Helical" evidence="2">
    <location>
        <begin position="273"/>
        <end position="290"/>
    </location>
</feature>
<keyword evidence="2" id="KW-0812">Transmembrane</keyword>
<organism evidence="4 5">
    <name type="scientific">Cryptosporangium minutisporangium</name>
    <dbReference type="NCBI Taxonomy" id="113569"/>
    <lineage>
        <taxon>Bacteria</taxon>
        <taxon>Bacillati</taxon>
        <taxon>Actinomycetota</taxon>
        <taxon>Actinomycetes</taxon>
        <taxon>Cryptosporangiales</taxon>
        <taxon>Cryptosporangiaceae</taxon>
        <taxon>Cryptosporangium</taxon>
    </lineage>
</organism>
<accession>A0ABP6SZL4</accession>
<comment type="caution">
    <text evidence="4">The sequence shown here is derived from an EMBL/GenBank/DDBJ whole genome shotgun (WGS) entry which is preliminary data.</text>
</comment>
<dbReference type="PANTHER" id="PTHR46663">
    <property type="entry name" value="DIGUANYLATE CYCLASE DGCT-RELATED"/>
    <property type="match status" value="1"/>
</dbReference>
<dbReference type="PROSITE" id="PS50887">
    <property type="entry name" value="GGDEF"/>
    <property type="match status" value="1"/>
</dbReference>
<dbReference type="InterPro" id="IPR052163">
    <property type="entry name" value="DGC-Regulatory_Protein"/>
</dbReference>
<dbReference type="PANTHER" id="PTHR46663:SF2">
    <property type="entry name" value="GGDEF DOMAIN-CONTAINING PROTEIN"/>
    <property type="match status" value="1"/>
</dbReference>
<feature type="transmembrane region" description="Helical" evidence="2">
    <location>
        <begin position="208"/>
        <end position="228"/>
    </location>
</feature>
<evidence type="ECO:0000313" key="4">
    <source>
        <dbReference type="EMBL" id="GAA3388796.1"/>
    </source>
</evidence>
<feature type="transmembrane region" description="Helical" evidence="2">
    <location>
        <begin position="182"/>
        <end position="202"/>
    </location>
</feature>
<dbReference type="NCBIfam" id="TIGR00254">
    <property type="entry name" value="GGDEF"/>
    <property type="match status" value="1"/>
</dbReference>
<feature type="transmembrane region" description="Helical" evidence="2">
    <location>
        <begin position="27"/>
        <end position="45"/>
    </location>
</feature>
<feature type="region of interest" description="Disordered" evidence="1">
    <location>
        <begin position="468"/>
        <end position="520"/>
    </location>
</feature>
<feature type="compositionally biased region" description="Low complexity" evidence="1">
    <location>
        <begin position="499"/>
        <end position="510"/>
    </location>
</feature>
<evidence type="ECO:0000259" key="3">
    <source>
        <dbReference type="PROSITE" id="PS50887"/>
    </source>
</evidence>
<feature type="transmembrane region" description="Helical" evidence="2">
    <location>
        <begin position="121"/>
        <end position="139"/>
    </location>
</feature>
<sequence length="520" mass="54563">MHARFAGAAALCGIAYAVAGPGPRAVIFAVASALPILMCALALWARHLIDRAPWLTATAGMIMLAVSMNLWPEWITEHHLGRAEGRPVDLVIATAHGLLLVGTAWALRLHGKNDSGGMLDAGLLGLCAAAPLWVGLVAPNLTPDATLLGETLMLVDLMLLCGVMGCLLRIGFRARKSRGPIFYLLLAATTTLAAEVCAVLTVNGTTTWTSELIMMAYLAMGTAVLLPAAPHITFPSGRIKPATGEPPLGWIGAALCTNPLMGAVQAIRGDDGASVLLAVGSMLIVPLVLLRLKLLSAQRCEAERELAHYAHHDELTGLFNRRHITAQIDEALAELRNGDLRHITLLLCDLDGFKPINDQYGHRAGDSVLKAIAVRLAGAVEDADVVGRIGGDEFLILIKGEVADDAAERIAELVRQPIQLDESAVRVGVSIGAATASHGGAYPDRDAFINLADTGMYAAKVARSEAGVPRPINPARGQTAAVTRPSQRVETDRRGRSGTRGAVASAASAPGGPGRPKSQP</sequence>
<feature type="domain" description="GGDEF" evidence="3">
    <location>
        <begin position="341"/>
        <end position="471"/>
    </location>
</feature>
<dbReference type="SMART" id="SM00267">
    <property type="entry name" value="GGDEF"/>
    <property type="match status" value="1"/>
</dbReference>
<feature type="transmembrane region" description="Helical" evidence="2">
    <location>
        <begin position="248"/>
        <end position="267"/>
    </location>
</feature>
<protein>
    <recommendedName>
        <fullName evidence="3">GGDEF domain-containing protein</fullName>
    </recommendedName>
</protein>
<evidence type="ECO:0000256" key="2">
    <source>
        <dbReference type="SAM" id="Phobius"/>
    </source>
</evidence>
<dbReference type="SUPFAM" id="SSF55073">
    <property type="entry name" value="Nucleotide cyclase"/>
    <property type="match status" value="1"/>
</dbReference>
<feature type="transmembrane region" description="Helical" evidence="2">
    <location>
        <begin position="52"/>
        <end position="71"/>
    </location>
</feature>
<dbReference type="InterPro" id="IPR000160">
    <property type="entry name" value="GGDEF_dom"/>
</dbReference>
<dbReference type="InterPro" id="IPR029787">
    <property type="entry name" value="Nucleotide_cyclase"/>
</dbReference>
<evidence type="ECO:0000256" key="1">
    <source>
        <dbReference type="SAM" id="MobiDB-lite"/>
    </source>
</evidence>
<name>A0ABP6SZL4_9ACTN</name>
<dbReference type="Gene3D" id="3.30.70.270">
    <property type="match status" value="1"/>
</dbReference>
<evidence type="ECO:0000313" key="5">
    <source>
        <dbReference type="Proteomes" id="UP001501676"/>
    </source>
</evidence>
<keyword evidence="5" id="KW-1185">Reference proteome</keyword>
<feature type="transmembrane region" description="Helical" evidence="2">
    <location>
        <begin position="151"/>
        <end position="170"/>
    </location>
</feature>
<dbReference type="Pfam" id="PF00990">
    <property type="entry name" value="GGDEF"/>
    <property type="match status" value="1"/>
</dbReference>
<proteinExistence type="predicted"/>
<keyword evidence="2" id="KW-1133">Transmembrane helix</keyword>